<feature type="region of interest" description="Disordered" evidence="1">
    <location>
        <begin position="363"/>
        <end position="395"/>
    </location>
</feature>
<evidence type="ECO:0000313" key="4">
    <source>
        <dbReference type="EMBL" id="GAA0469160.1"/>
    </source>
</evidence>
<gene>
    <name evidence="4" type="ORF">GCM10010361_36760</name>
</gene>
<evidence type="ECO:0000256" key="2">
    <source>
        <dbReference type="SAM" id="Phobius"/>
    </source>
</evidence>
<organism evidence="4 5">
    <name type="scientific">Streptomyces olivaceiscleroticus</name>
    <dbReference type="NCBI Taxonomy" id="68245"/>
    <lineage>
        <taxon>Bacteria</taxon>
        <taxon>Bacillati</taxon>
        <taxon>Actinomycetota</taxon>
        <taxon>Actinomycetes</taxon>
        <taxon>Kitasatosporales</taxon>
        <taxon>Streptomycetaceae</taxon>
        <taxon>Streptomyces</taxon>
    </lineage>
</organism>
<keyword evidence="2" id="KW-1133">Transmembrane helix</keyword>
<evidence type="ECO:0008006" key="6">
    <source>
        <dbReference type="Google" id="ProtNLM"/>
    </source>
</evidence>
<dbReference type="RefSeq" id="WP_346096085.1">
    <property type="nucleotide sequence ID" value="NZ_BAAABY010000026.1"/>
</dbReference>
<feature type="chain" id="PRO_5046139582" description="Aromatic ring-opening dioxygenase LigA" evidence="3">
    <location>
        <begin position="30"/>
        <end position="477"/>
    </location>
</feature>
<feature type="signal peptide" evidence="3">
    <location>
        <begin position="1"/>
        <end position="29"/>
    </location>
</feature>
<keyword evidence="5" id="KW-1185">Reference proteome</keyword>
<reference evidence="4 5" key="1">
    <citation type="journal article" date="2019" name="Int. J. Syst. Evol. Microbiol.">
        <title>The Global Catalogue of Microorganisms (GCM) 10K type strain sequencing project: providing services to taxonomists for standard genome sequencing and annotation.</title>
        <authorList>
            <consortium name="The Broad Institute Genomics Platform"/>
            <consortium name="The Broad Institute Genome Sequencing Center for Infectious Disease"/>
            <person name="Wu L."/>
            <person name="Ma J."/>
        </authorList>
    </citation>
    <scope>NUCLEOTIDE SEQUENCE [LARGE SCALE GENOMIC DNA]</scope>
    <source>
        <strain evidence="4 5">JCM 4805</strain>
    </source>
</reference>
<feature type="region of interest" description="Disordered" evidence="1">
    <location>
        <begin position="183"/>
        <end position="224"/>
    </location>
</feature>
<evidence type="ECO:0000256" key="1">
    <source>
        <dbReference type="SAM" id="MobiDB-lite"/>
    </source>
</evidence>
<keyword evidence="2" id="KW-0472">Membrane</keyword>
<feature type="region of interest" description="Disordered" evidence="1">
    <location>
        <begin position="436"/>
        <end position="477"/>
    </location>
</feature>
<comment type="caution">
    <text evidence="4">The sequence shown here is derived from an EMBL/GenBank/DDBJ whole genome shotgun (WGS) entry which is preliminary data.</text>
</comment>
<feature type="transmembrane region" description="Helical" evidence="2">
    <location>
        <begin position="402"/>
        <end position="423"/>
    </location>
</feature>
<protein>
    <recommendedName>
        <fullName evidence="6">Aromatic ring-opening dioxygenase LigA</fullName>
    </recommendedName>
</protein>
<keyword evidence="2" id="KW-0812">Transmembrane</keyword>
<evidence type="ECO:0000313" key="5">
    <source>
        <dbReference type="Proteomes" id="UP001500909"/>
    </source>
</evidence>
<dbReference type="Proteomes" id="UP001500909">
    <property type="component" value="Unassembled WGS sequence"/>
</dbReference>
<feature type="region of interest" description="Disordered" evidence="1">
    <location>
        <begin position="44"/>
        <end position="68"/>
    </location>
</feature>
<evidence type="ECO:0000256" key="3">
    <source>
        <dbReference type="SAM" id="SignalP"/>
    </source>
</evidence>
<proteinExistence type="predicted"/>
<keyword evidence="3" id="KW-0732">Signal</keyword>
<accession>A0ABN1A776</accession>
<name>A0ABN1A776_9ACTN</name>
<sequence length="477" mass="49866">MVRRRTIRRGLAGPMALGALTLLPGVATADTGLPTYVPAQDAEPVKGAASTADAPDIHPGTYTDSLGRGEEKRYALTLDAKTTAYVSAVATPAPESKVEDYTDGLTVSLQDDTGTTCGTDGDVRYRGGRTAYPLAAYATRRVGGDVSDCRQAGRYYVVVKRSGDATSGPDKWPLELRYMAEPHLSGPAPGKPKEGSWSSATPAAPTGGEKKSVTGGTGFNDAASVGKGQWADRIRPGETRFYRVPVDWGQRLNVSAELSSAPKQPGVGVSTFTPDAFGLTAYNPARGVVSDEDFVAYEGRQQQSRLYTAPVHYGNRSSDDAAVRATSVAGWYYLEVSLNPDAAKFFKKSADLTLRVDVEGAAEPAPKYARPAADFSVTPEDREMAATGRTASEAERHGHLQAVGFTGLGVGAVLLAGLGVWTVTARRKAAAGATAVTGPAAGAPGGQGAPLPGQQSYDGRNGPQEAWQGFGQPPRGR</sequence>
<dbReference type="EMBL" id="BAAABY010000026">
    <property type="protein sequence ID" value="GAA0469160.1"/>
    <property type="molecule type" value="Genomic_DNA"/>
</dbReference>